<name>A0AAV4BJL5_9GAST</name>
<keyword evidence="2" id="KW-1185">Reference proteome</keyword>
<organism evidence="1 2">
    <name type="scientific">Plakobranchus ocellatus</name>
    <dbReference type="NCBI Taxonomy" id="259542"/>
    <lineage>
        <taxon>Eukaryota</taxon>
        <taxon>Metazoa</taxon>
        <taxon>Spiralia</taxon>
        <taxon>Lophotrochozoa</taxon>
        <taxon>Mollusca</taxon>
        <taxon>Gastropoda</taxon>
        <taxon>Heterobranchia</taxon>
        <taxon>Euthyneura</taxon>
        <taxon>Panpulmonata</taxon>
        <taxon>Sacoglossa</taxon>
        <taxon>Placobranchoidea</taxon>
        <taxon>Plakobranchidae</taxon>
        <taxon>Plakobranchus</taxon>
    </lineage>
</organism>
<sequence length="130" mass="15193">MSAQHTGHALTRKDPWLRIRQEPGRQHTNGRNSNRLSNTRISNIRISNITISNISKAGRLPGINYIGSRERRLATRVGNNRHQSSVRPLYIGTNLKNYSNEMTSIKYWTISSYDRRYTRKTMQHDWVANR</sequence>
<dbReference type="Proteomes" id="UP000735302">
    <property type="component" value="Unassembled WGS sequence"/>
</dbReference>
<protein>
    <submittedName>
        <fullName evidence="1">Uncharacterized protein</fullName>
    </submittedName>
</protein>
<proteinExistence type="predicted"/>
<evidence type="ECO:0000313" key="1">
    <source>
        <dbReference type="EMBL" id="GFO19353.1"/>
    </source>
</evidence>
<gene>
    <name evidence="1" type="ORF">PoB_004585800</name>
</gene>
<evidence type="ECO:0000313" key="2">
    <source>
        <dbReference type="Proteomes" id="UP000735302"/>
    </source>
</evidence>
<accession>A0AAV4BJL5</accession>
<dbReference type="AlphaFoldDB" id="A0AAV4BJL5"/>
<comment type="caution">
    <text evidence="1">The sequence shown here is derived from an EMBL/GenBank/DDBJ whole genome shotgun (WGS) entry which is preliminary data.</text>
</comment>
<dbReference type="EMBL" id="BLXT01005065">
    <property type="protein sequence ID" value="GFO19353.1"/>
    <property type="molecule type" value="Genomic_DNA"/>
</dbReference>
<reference evidence="1 2" key="1">
    <citation type="journal article" date="2021" name="Elife">
        <title>Chloroplast acquisition without the gene transfer in kleptoplastic sea slugs, Plakobranchus ocellatus.</title>
        <authorList>
            <person name="Maeda T."/>
            <person name="Takahashi S."/>
            <person name="Yoshida T."/>
            <person name="Shimamura S."/>
            <person name="Takaki Y."/>
            <person name="Nagai Y."/>
            <person name="Toyoda A."/>
            <person name="Suzuki Y."/>
            <person name="Arimoto A."/>
            <person name="Ishii H."/>
            <person name="Satoh N."/>
            <person name="Nishiyama T."/>
            <person name="Hasebe M."/>
            <person name="Maruyama T."/>
            <person name="Minagawa J."/>
            <person name="Obokata J."/>
            <person name="Shigenobu S."/>
        </authorList>
    </citation>
    <scope>NUCLEOTIDE SEQUENCE [LARGE SCALE GENOMIC DNA]</scope>
</reference>